<evidence type="ECO:0000313" key="2">
    <source>
        <dbReference type="EMBL" id="KAJ7033222.1"/>
    </source>
</evidence>
<evidence type="ECO:0000256" key="1">
    <source>
        <dbReference type="SAM" id="MobiDB-lite"/>
    </source>
</evidence>
<feature type="compositionally biased region" description="Polar residues" evidence="1">
    <location>
        <begin position="172"/>
        <end position="190"/>
    </location>
</feature>
<reference evidence="2" key="1">
    <citation type="submission" date="2023-03" db="EMBL/GenBank/DDBJ databases">
        <title>Massive genome expansion in bonnet fungi (Mycena s.s.) driven by repeated elements and novel gene families across ecological guilds.</title>
        <authorList>
            <consortium name="Lawrence Berkeley National Laboratory"/>
            <person name="Harder C.B."/>
            <person name="Miyauchi S."/>
            <person name="Viragh M."/>
            <person name="Kuo A."/>
            <person name="Thoen E."/>
            <person name="Andreopoulos B."/>
            <person name="Lu D."/>
            <person name="Skrede I."/>
            <person name="Drula E."/>
            <person name="Henrissat B."/>
            <person name="Morin E."/>
            <person name="Kohler A."/>
            <person name="Barry K."/>
            <person name="LaButti K."/>
            <person name="Morin E."/>
            <person name="Salamov A."/>
            <person name="Lipzen A."/>
            <person name="Mereny Z."/>
            <person name="Hegedus B."/>
            <person name="Baldrian P."/>
            <person name="Stursova M."/>
            <person name="Weitz H."/>
            <person name="Taylor A."/>
            <person name="Grigoriev I.V."/>
            <person name="Nagy L.G."/>
            <person name="Martin F."/>
            <person name="Kauserud H."/>
        </authorList>
    </citation>
    <scope>NUCLEOTIDE SEQUENCE</scope>
    <source>
        <strain evidence="2">CBHHK200</strain>
    </source>
</reference>
<accession>A0AAD6SWT1</accession>
<dbReference type="EMBL" id="JARJCM010000066">
    <property type="protein sequence ID" value="KAJ7033222.1"/>
    <property type="molecule type" value="Genomic_DNA"/>
</dbReference>
<dbReference type="Proteomes" id="UP001218188">
    <property type="component" value="Unassembled WGS sequence"/>
</dbReference>
<feature type="region of interest" description="Disordered" evidence="1">
    <location>
        <begin position="155"/>
        <end position="190"/>
    </location>
</feature>
<comment type="caution">
    <text evidence="2">The sequence shown here is derived from an EMBL/GenBank/DDBJ whole genome shotgun (WGS) entry which is preliminary data.</text>
</comment>
<dbReference type="AlphaFoldDB" id="A0AAD6SWT1"/>
<organism evidence="2 3">
    <name type="scientific">Mycena alexandri</name>
    <dbReference type="NCBI Taxonomy" id="1745969"/>
    <lineage>
        <taxon>Eukaryota</taxon>
        <taxon>Fungi</taxon>
        <taxon>Dikarya</taxon>
        <taxon>Basidiomycota</taxon>
        <taxon>Agaricomycotina</taxon>
        <taxon>Agaricomycetes</taxon>
        <taxon>Agaricomycetidae</taxon>
        <taxon>Agaricales</taxon>
        <taxon>Marasmiineae</taxon>
        <taxon>Mycenaceae</taxon>
        <taxon>Mycena</taxon>
    </lineage>
</organism>
<sequence length="293" mass="31493">MDPSWPNSAEPGANLGSMLSVSRSAVKANLKIGRLLLFSFGKSESAACTLEDNNKSGNNNGAAAYSDPPTGLASPFKPLRRLGDPYKLHYHLRREGSPSPLNLMRSSTGMLHRLNHYKGTPRSPRLINLGIINEGFSPLGMSVDELAAGFTNISMRSASPGSPAERKPAFGETQSSREFNETTGEAETSPSVCAHGFWRAEPDPSSGPIWTSVRVDSGGLNRIPRRRGRTSALMGSGVPMWKCVRMDSSEARPLNPRRWTSAPTGIAGLGSTFVLMDPGAALKYPRNPCGKPR</sequence>
<evidence type="ECO:0000313" key="3">
    <source>
        <dbReference type="Proteomes" id="UP001218188"/>
    </source>
</evidence>
<name>A0AAD6SWT1_9AGAR</name>
<keyword evidence="3" id="KW-1185">Reference proteome</keyword>
<feature type="region of interest" description="Disordered" evidence="1">
    <location>
        <begin position="51"/>
        <end position="70"/>
    </location>
</feature>
<proteinExistence type="predicted"/>
<gene>
    <name evidence="2" type="ORF">C8F04DRAFT_1184205</name>
</gene>
<protein>
    <submittedName>
        <fullName evidence="2">Uncharacterized protein</fullName>
    </submittedName>
</protein>